<dbReference type="RefSeq" id="WP_110270410.1">
    <property type="nucleotide sequence ID" value="NZ_CP029289.2"/>
</dbReference>
<dbReference type="Proteomes" id="UP000248044">
    <property type="component" value="Chromosome"/>
</dbReference>
<dbReference type="GO" id="GO:0008270">
    <property type="term" value="F:zinc ion binding"/>
    <property type="evidence" value="ECO:0007669"/>
    <property type="project" value="InterPro"/>
</dbReference>
<dbReference type="InterPro" id="IPR038071">
    <property type="entry name" value="UROD/MetE-like_sf"/>
</dbReference>
<protein>
    <recommendedName>
        <fullName evidence="1">Cobalamin-independent methionine synthase MetE N-terminal domain-containing protein</fullName>
    </recommendedName>
</protein>
<evidence type="ECO:0000313" key="2">
    <source>
        <dbReference type="EMBL" id="AWR94529.1"/>
    </source>
</evidence>
<dbReference type="OrthoDB" id="33991at2157"/>
<dbReference type="Gene3D" id="3.20.20.210">
    <property type="match status" value="1"/>
</dbReference>
<proteinExistence type="predicted"/>
<accession>A0A2U9IET8</accession>
<dbReference type="InterPro" id="IPR013215">
    <property type="entry name" value="Cbl-indep_Met_Synth_N"/>
</dbReference>
<evidence type="ECO:0000313" key="3">
    <source>
        <dbReference type="Proteomes" id="UP000248044"/>
    </source>
</evidence>
<dbReference type="Pfam" id="PF08267">
    <property type="entry name" value="Meth_synt_1"/>
    <property type="match status" value="1"/>
</dbReference>
<dbReference type="SUPFAM" id="SSF51726">
    <property type="entry name" value="UROD/MetE-like"/>
    <property type="match status" value="1"/>
</dbReference>
<evidence type="ECO:0000259" key="1">
    <source>
        <dbReference type="Pfam" id="PF08267"/>
    </source>
</evidence>
<dbReference type="NCBIfam" id="NF006349">
    <property type="entry name" value="PRK08575.1-2"/>
    <property type="match status" value="1"/>
</dbReference>
<dbReference type="AlphaFoldDB" id="A0A2U9IET8"/>
<keyword evidence="3" id="KW-1185">Reference proteome</keyword>
<feature type="domain" description="Cobalamin-independent methionine synthase MetE N-terminal" evidence="1">
    <location>
        <begin position="83"/>
        <end position="268"/>
    </location>
</feature>
<gene>
    <name evidence="2" type="ORF">DFR85_07905</name>
</gene>
<reference evidence="2 3" key="1">
    <citation type="submission" date="2018-05" db="EMBL/GenBank/DDBJ databases">
        <title>Complete Genome Sequences of Extremely Thermoacidophilic, Metal-Mobilizing Type-Strain Members of the Archaeal Family Sulfolobaceae: Acidianus brierleyi DSM-1651T, Acidianus sulfidivorans DSM-18786T, Metallosphaera hakonensis DSM-7519T, and Metallosphaera prunae DSM-10039T.</title>
        <authorList>
            <person name="Counts J.A."/>
            <person name="Kelly R.M."/>
        </authorList>
    </citation>
    <scope>NUCLEOTIDE SEQUENCE [LARGE SCALE GENOMIC DNA]</scope>
    <source>
        <strain evidence="2 3">DSM 1651</strain>
    </source>
</reference>
<dbReference type="GO" id="GO:0008652">
    <property type="term" value="P:amino acid biosynthetic process"/>
    <property type="evidence" value="ECO:0007669"/>
    <property type="project" value="InterPro"/>
</dbReference>
<dbReference type="PANTHER" id="PTHR30519">
    <property type="entry name" value="5-METHYLTETRAHYDROPTEROYLTRIGLUTAMATE--HOMOCYSTEINE METHYLTRANSFERASE"/>
    <property type="match status" value="1"/>
</dbReference>
<sequence>MIKFRISIVGSYPKPISLGKVISRFRSNKIPKERYEDYLKKETSKFFQLVGSIGAEYTTDGMFRWDDIVDITFSYLTGAEKGDLMRFYDNNFYYRRPIIKSKLTSNMEYINYLSISKNILVESKINTKLKGVFLGPLSYLRFSENNYYKNDDELLSDYARETNKVIREAQNIVDAIEVHEPAIFDKGIKKDLLDRIPKIYDELLESIKIQKHLITYFDINTKRLDILFNLPVDVIGLDIIENKNKVGNIYRNFKDKNVFLGVLNTRNTKLERPSSIIRFVRNAYNKGAKDVLIGNASLMDFIPEIIAKRKIKLLGKVRSTYYG</sequence>
<organism evidence="2 3">
    <name type="scientific">Acidianus brierleyi</name>
    <dbReference type="NCBI Taxonomy" id="41673"/>
    <lineage>
        <taxon>Archaea</taxon>
        <taxon>Thermoproteota</taxon>
        <taxon>Thermoprotei</taxon>
        <taxon>Sulfolobales</taxon>
        <taxon>Sulfolobaceae</taxon>
        <taxon>Acidianus</taxon>
    </lineage>
</organism>
<name>A0A2U9IET8_9CREN</name>
<dbReference type="KEGG" id="abri:DFR85_07905"/>
<dbReference type="EMBL" id="CP029289">
    <property type="protein sequence ID" value="AWR94529.1"/>
    <property type="molecule type" value="Genomic_DNA"/>
</dbReference>
<dbReference type="GO" id="GO:0003871">
    <property type="term" value="F:5-methyltetrahydropteroyltriglutamate-homocysteine S-methyltransferase activity"/>
    <property type="evidence" value="ECO:0007669"/>
    <property type="project" value="InterPro"/>
</dbReference>
<dbReference type="GeneID" id="36832071"/>